<keyword evidence="1" id="KW-1133">Transmembrane helix</keyword>
<evidence type="ECO:0000313" key="2">
    <source>
        <dbReference type="EMBL" id="BDT03394.1"/>
    </source>
</evidence>
<proteinExistence type="predicted"/>
<keyword evidence="1" id="KW-0472">Membrane</keyword>
<dbReference type="Proteomes" id="UP001163387">
    <property type="component" value="Chromosome"/>
</dbReference>
<feature type="transmembrane region" description="Helical" evidence="1">
    <location>
        <begin position="21"/>
        <end position="41"/>
    </location>
</feature>
<protein>
    <submittedName>
        <fullName evidence="2">Uncharacterized protein</fullName>
    </submittedName>
</protein>
<dbReference type="EMBL" id="AP026933">
    <property type="protein sequence ID" value="BDT03394.1"/>
    <property type="molecule type" value="Genomic_DNA"/>
</dbReference>
<accession>A0ABN6SWN1</accession>
<keyword evidence="3" id="KW-1185">Reference proteome</keyword>
<name>A0ABN6SWN1_9MOLU</name>
<dbReference type="RefSeq" id="WP_255495888.1">
    <property type="nucleotide sequence ID" value="NZ_AP026933.1"/>
</dbReference>
<keyword evidence="1" id="KW-0812">Transmembrane</keyword>
<gene>
    <name evidence="2" type="ORF">SHM_10400</name>
</gene>
<evidence type="ECO:0000256" key="1">
    <source>
        <dbReference type="SAM" id="Phobius"/>
    </source>
</evidence>
<evidence type="ECO:0000313" key="3">
    <source>
        <dbReference type="Proteomes" id="UP001163387"/>
    </source>
</evidence>
<reference evidence="2 3" key="1">
    <citation type="journal article" date="2022" name="Front. Microbiol.">
        <title>Male-killing mechanisms vary between Spiroplasma species.</title>
        <authorList>
            <person name="Arai H."/>
            <person name="Inoue M."/>
            <person name="Kageyama D."/>
        </authorList>
    </citation>
    <scope>NUCLEOTIDE SEQUENCE [LARGE SCALE GENOMIC DNA]</scope>
    <source>
        <strain evidence="3">sHm</strain>
    </source>
</reference>
<organism evidence="2 3">
    <name type="scientific">Spiroplasma ixodetis</name>
    <dbReference type="NCBI Taxonomy" id="2141"/>
    <lineage>
        <taxon>Bacteria</taxon>
        <taxon>Bacillati</taxon>
        <taxon>Mycoplasmatota</taxon>
        <taxon>Mollicutes</taxon>
        <taxon>Entomoplasmatales</taxon>
        <taxon>Spiroplasmataceae</taxon>
        <taxon>Spiroplasma</taxon>
    </lineage>
</organism>
<sequence>MKFKKTKNEFKKKKSYRWRRNVTIGILLLIISGIAGVISQYG</sequence>